<evidence type="ECO:0000256" key="1">
    <source>
        <dbReference type="ARBA" id="ARBA00022737"/>
    </source>
</evidence>
<dbReference type="InterPro" id="IPR011042">
    <property type="entry name" value="6-blade_b-propeller_TolB-like"/>
</dbReference>
<dbReference type="SUPFAM" id="SSF63829">
    <property type="entry name" value="Calcium-dependent phosphotriesterase"/>
    <property type="match status" value="1"/>
</dbReference>
<dbReference type="Gene3D" id="2.120.10.30">
    <property type="entry name" value="TolB, C-terminal domain"/>
    <property type="match status" value="1"/>
</dbReference>
<dbReference type="Pfam" id="PF01436">
    <property type="entry name" value="NHL"/>
    <property type="match status" value="1"/>
</dbReference>
<dbReference type="PANTHER" id="PTHR13833">
    <property type="match status" value="1"/>
</dbReference>
<dbReference type="InterPro" id="IPR001258">
    <property type="entry name" value="NHL_repeat"/>
</dbReference>
<dbReference type="OrthoDB" id="342730at2759"/>
<evidence type="ECO:0000313" key="4">
    <source>
        <dbReference type="Proteomes" id="UP000250235"/>
    </source>
</evidence>
<reference evidence="3 4" key="1">
    <citation type="journal article" date="2015" name="Proc. Natl. Acad. Sci. U.S.A.">
        <title>The resurrection genome of Boea hygrometrica: A blueprint for survival of dehydration.</title>
        <authorList>
            <person name="Xiao L."/>
            <person name="Yang G."/>
            <person name="Zhang L."/>
            <person name="Yang X."/>
            <person name="Zhao S."/>
            <person name="Ji Z."/>
            <person name="Zhou Q."/>
            <person name="Hu M."/>
            <person name="Wang Y."/>
            <person name="Chen M."/>
            <person name="Xu Y."/>
            <person name="Jin H."/>
            <person name="Xiao X."/>
            <person name="Hu G."/>
            <person name="Bao F."/>
            <person name="Hu Y."/>
            <person name="Wan P."/>
            <person name="Li L."/>
            <person name="Deng X."/>
            <person name="Kuang T."/>
            <person name="Xiang C."/>
            <person name="Zhu J.K."/>
            <person name="Oliver M.J."/>
            <person name="He Y."/>
        </authorList>
    </citation>
    <scope>NUCLEOTIDE SEQUENCE [LARGE SCALE GENOMIC DNA]</scope>
    <source>
        <strain evidence="4">cv. XS01</strain>
    </source>
</reference>
<keyword evidence="4" id="KW-1185">Reference proteome</keyword>
<dbReference type="EMBL" id="KQ996442">
    <property type="protein sequence ID" value="KZV45014.1"/>
    <property type="molecule type" value="Genomic_DNA"/>
</dbReference>
<dbReference type="PANTHER" id="PTHR13833:SF57">
    <property type="entry name" value="NHL REPEAT PROTEIN"/>
    <property type="match status" value="1"/>
</dbReference>
<organism evidence="3 4">
    <name type="scientific">Dorcoceras hygrometricum</name>
    <dbReference type="NCBI Taxonomy" id="472368"/>
    <lineage>
        <taxon>Eukaryota</taxon>
        <taxon>Viridiplantae</taxon>
        <taxon>Streptophyta</taxon>
        <taxon>Embryophyta</taxon>
        <taxon>Tracheophyta</taxon>
        <taxon>Spermatophyta</taxon>
        <taxon>Magnoliopsida</taxon>
        <taxon>eudicotyledons</taxon>
        <taxon>Gunneridae</taxon>
        <taxon>Pentapetalae</taxon>
        <taxon>asterids</taxon>
        <taxon>lamiids</taxon>
        <taxon>Lamiales</taxon>
        <taxon>Gesneriaceae</taxon>
        <taxon>Didymocarpoideae</taxon>
        <taxon>Trichosporeae</taxon>
        <taxon>Loxocarpinae</taxon>
        <taxon>Dorcoceras</taxon>
    </lineage>
</organism>
<name>A0A2Z7CKC6_9LAMI</name>
<accession>A0A2Z7CKC6</accession>
<gene>
    <name evidence="3" type="ORF">F511_30358</name>
</gene>
<keyword evidence="1" id="KW-0677">Repeat</keyword>
<evidence type="ECO:0000256" key="2">
    <source>
        <dbReference type="SAM" id="MobiDB-lite"/>
    </source>
</evidence>
<feature type="region of interest" description="Disordered" evidence="2">
    <location>
        <begin position="391"/>
        <end position="411"/>
    </location>
</feature>
<dbReference type="AlphaFoldDB" id="A0A2Z7CKC6"/>
<dbReference type="Proteomes" id="UP000250235">
    <property type="component" value="Unassembled WGS sequence"/>
</dbReference>
<evidence type="ECO:0000313" key="3">
    <source>
        <dbReference type="EMBL" id="KZV45014.1"/>
    </source>
</evidence>
<proteinExistence type="predicted"/>
<feature type="compositionally biased region" description="Polar residues" evidence="2">
    <location>
        <begin position="396"/>
        <end position="411"/>
    </location>
</feature>
<sequence>MTFKMGENVLALLFTVILLFGGVYSVSLTASPARIVNGFFSNSFSVLMKRVLSLKVTTKAAISGRPMMKFESGYNVETVFDGSKLGIEPYAVEALPDGDLLILDSANSNLYKISSTLSLYSRPKLVSGSADGYYGHVDGKMREAKMNHPKGLTVDDRGNIYVADTDNMAIRKISDTGVTTIAGGKRGRGSGHVDGPSEDAKFSNDFDVIYIGSSCSLLVIDRGNKAIREIQLHFDDCAYQYGSGFPIGIAVLVAAGFEIVEANVSPNTYQKPMKSVKRPPLIPTEDEQEKQEESFLGSVGRFVAQTGASAAEIMGGVFTVFRKNPSKHQRQNHYHQHHKYSSSWPLQESFVIPDEDEPPTIEARTPTPRKTYAFMSKDSEKMQQLRQSRAFCSGRNPGSTIQKEEQMTPTRAKTKIETLEKAGEDKEVRDSYRESKNIMDDEMRHALKRIEIPGFEGWIREDGWERRNSISSETNTYPHEWSYEPLVQMAPIENPKHKLGAACIIIDQEIWREETRQPFCPLIIPKIESNNPWMRHRAIRGIISTCGKLVGGSMPWICLEWLKGGHLKHIGIHAPRTLMRAMDLARTIRDNNFHCKFGAT</sequence>
<protein>
    <submittedName>
        <fullName evidence="3">NHL repeat-containing family protein</fullName>
    </submittedName>
</protein>